<dbReference type="OrthoDB" id="5175111at2"/>
<feature type="coiled-coil region" evidence="1">
    <location>
        <begin position="626"/>
        <end position="667"/>
    </location>
</feature>
<reference evidence="2 3" key="1">
    <citation type="submission" date="2021-01" db="EMBL/GenBank/DDBJ databases">
        <title>FDA dAtabase for Regulatory Grade micrObial Sequences (FDA-ARGOS): Supporting development and validation of Infectious Disease Dx tests.</title>
        <authorList>
            <person name="Sproer C."/>
            <person name="Gronow S."/>
            <person name="Severitt S."/>
            <person name="Schroder I."/>
            <person name="Tallon L."/>
            <person name="Sadzewicz L."/>
            <person name="Zhao X."/>
            <person name="Boylan J."/>
            <person name="Ott S."/>
            <person name="Bowen H."/>
            <person name="Vavikolanu K."/>
            <person name="Mehta A."/>
            <person name="Aluvathingal J."/>
            <person name="Nadendla S."/>
            <person name="Lowell S."/>
            <person name="Myers T."/>
            <person name="Yan Y."/>
            <person name="Sichtig H."/>
        </authorList>
    </citation>
    <scope>NUCLEOTIDE SEQUENCE [LARGE SCALE GENOMIC DNA]</scope>
    <source>
        <strain evidence="2 3">FDAARGOS_1131</strain>
    </source>
</reference>
<dbReference type="CDD" id="cd07177">
    <property type="entry name" value="terB_like"/>
    <property type="match status" value="1"/>
</dbReference>
<gene>
    <name evidence="2" type="ORF">I6I88_05615</name>
</gene>
<dbReference type="GeneID" id="93527121"/>
<organism evidence="2 3">
    <name type="scientific">Myroides odoratus</name>
    <name type="common">Flavobacterium odoratum</name>
    <dbReference type="NCBI Taxonomy" id="256"/>
    <lineage>
        <taxon>Bacteria</taxon>
        <taxon>Pseudomonadati</taxon>
        <taxon>Bacteroidota</taxon>
        <taxon>Flavobacteriia</taxon>
        <taxon>Flavobacteriales</taxon>
        <taxon>Flavobacteriaceae</taxon>
        <taxon>Myroides</taxon>
    </lineage>
</organism>
<dbReference type="InterPro" id="IPR011990">
    <property type="entry name" value="TPR-like_helical_dom_sf"/>
</dbReference>
<dbReference type="SUPFAM" id="SSF158682">
    <property type="entry name" value="TerB-like"/>
    <property type="match status" value="1"/>
</dbReference>
<proteinExistence type="predicted"/>
<dbReference type="InterPro" id="IPR029024">
    <property type="entry name" value="TerB-like"/>
</dbReference>
<keyword evidence="1" id="KW-0175">Coiled coil</keyword>
<protein>
    <submittedName>
        <fullName evidence="2">Uncharacterized protein</fullName>
    </submittedName>
</protein>
<name>A0A9Q6ZIY3_MYROD</name>
<evidence type="ECO:0000313" key="3">
    <source>
        <dbReference type="Proteomes" id="UP000596202"/>
    </source>
</evidence>
<evidence type="ECO:0000313" key="2">
    <source>
        <dbReference type="EMBL" id="QQU01229.1"/>
    </source>
</evidence>
<dbReference type="EMBL" id="CP068108">
    <property type="protein sequence ID" value="QQU01229.1"/>
    <property type="molecule type" value="Genomic_DNA"/>
</dbReference>
<evidence type="ECO:0000256" key="1">
    <source>
        <dbReference type="SAM" id="Coils"/>
    </source>
</evidence>
<dbReference type="AlphaFoldDB" id="A0A9Q6ZIY3"/>
<accession>A0A9Q6ZIY3</accession>
<sequence length="705" mass="83280">MKDLIKQVIIDTHFYDSMEKSTNFDNSKFMTFQNLNLSKTDNIQYRKLHELSDEEDILILFYNEQFVAGDFWTADRTYTFSTVFLDDRISFCEEVYKHGSGKEDEWKKYIYYADIDSIEIKSDAIYFFYTKEHIANEKEYWKNKIANTTDSNNKKIWQERHDNCEYIGIGSGFFGLLCFSFFDPIEPFFQKVKESIDSIDLDHEKLVEDYQSEINEALDAEDYHKAYTILEEYDFLKNYLFFQYDYAFVYGKLDKDTIAIETLNELIKTAKEQEINYWVDRAKMFKSTLIEKTGNYYEALQLFNEGLKNFEDKERTGYYSEERSNELYTKYLDNFNQLPYKDRKVIYISNTDEKFKSDTLTVLQSNKLPAISFPAHHPINNETYIGHPFNQNLYIPIQHYDNELLIDRINEFCYLLQCLGATSITIENINSDSNSNNSNKQIDVNVGLSGLKHGIEVDNKNTQKESSERQISLRIGKNQTFNPIKYPYVPSDLTWLSNEASWQRLIKQRLEGSLLEHNEFMSSSQNQVLNTNEINDLKIDLKLFLAQANVNVKKDIDLEIKNSTSTEWKVKVQFKPIEQFDDKEIILNSPNNTPTLSVSTNENEYIEEYVFLAADGEFSERDLRILDRLRQRLNITESRALELTKSLNSYSAEEKELLDEIEFMLEDGEITDREERILLRLANRLGISEHQYFKMKLQIIEKFNR</sequence>
<dbReference type="RefSeq" id="WP_002991645.1">
    <property type="nucleotide sequence ID" value="NZ_CP068108.1"/>
</dbReference>
<dbReference type="SUPFAM" id="SSF48452">
    <property type="entry name" value="TPR-like"/>
    <property type="match status" value="1"/>
</dbReference>
<dbReference type="Proteomes" id="UP000596202">
    <property type="component" value="Chromosome"/>
</dbReference>